<evidence type="ECO:0000256" key="1">
    <source>
        <dbReference type="ARBA" id="ARBA00004651"/>
    </source>
</evidence>
<dbReference type="Pfam" id="PF02687">
    <property type="entry name" value="FtsX"/>
    <property type="match status" value="1"/>
</dbReference>
<dbReference type="InterPro" id="IPR003838">
    <property type="entry name" value="ABC3_permease_C"/>
</dbReference>
<dbReference type="Proteomes" id="UP000440066">
    <property type="component" value="Unassembled WGS sequence"/>
</dbReference>
<organism evidence="8 9">
    <name type="scientific">Fundicoccus ignavus</name>
    <dbReference type="NCBI Taxonomy" id="2664442"/>
    <lineage>
        <taxon>Bacteria</taxon>
        <taxon>Bacillati</taxon>
        <taxon>Bacillota</taxon>
        <taxon>Bacilli</taxon>
        <taxon>Lactobacillales</taxon>
        <taxon>Aerococcaceae</taxon>
        <taxon>Fundicoccus</taxon>
    </lineage>
</organism>
<sequence>MGFKFFLRMAVRNLKSNRKFYGPFIVAAAITTAMFFMMISLLEIDFVQNNSSLSALITIGFTVIGLFSVIFLIYTNSVIQKTRQKELGLYSVLGLEKKHLVRVMFLENSLVACGSILLGVIVGIVFGYLNFLFINYLMQLPVPMEFAFAPKSVLLTVLVFAGIFTLLFFFNVLRIIRAKPIHLLKESSAGEREPKGSWLIFLTGLLFVGAGYWLSFTTEDVKVFVNLFLAIILVIIGTYGLFTAGSIIILKLMKRNKGLYYQPGPFISISGMLYRMKAHAVGLANISILSTMVIVAVSTTLSMYVGTEKTLEALSPTEHSVTIISSDQSGELLTEQLGDMQGAVQNFSAERGRQVTDLTLIRMVNLMGSIENNELLQSDYSFTSESWDIRLLPQMDFYQLAGTNLQLADDELGFYSSKDKAAPENLTVWGQTYAVKVIDEIPESLKNYESLYELNMLVMPTVQAVDRLNSLTKEDEFPLKYNASLGYNLNEASQAEDKQYSQELHAFLDSYQADYDFYYQARSDQHEEWYIMNGGLLFLGIFLGGLFLIGTILITYFKQISEGMADRERIQIMQKVGLSREMTKKATNAQVLWLFFLPIMVAVIHTLFAFPILNKLLALLGVANTTIVWVSIASVALIFMAIYWLIYKGTSKAYLDIVE</sequence>
<protein>
    <submittedName>
        <fullName evidence="8">FtsX-like permease family protein</fullName>
    </submittedName>
</protein>
<dbReference type="AlphaFoldDB" id="A0A844CFZ8"/>
<name>A0A844CFZ8_9LACT</name>
<feature type="transmembrane region" description="Helical" evidence="6">
    <location>
        <begin position="529"/>
        <end position="557"/>
    </location>
</feature>
<comment type="similarity">
    <text evidence="6">Belongs to the ABC-4 integral membrane protein family.</text>
</comment>
<accession>A0A844CFZ8</accession>
<comment type="caution">
    <text evidence="8">The sequence shown here is derived from an EMBL/GenBank/DDBJ whole genome shotgun (WGS) entry which is preliminary data.</text>
</comment>
<dbReference type="InterPro" id="IPR027022">
    <property type="entry name" value="ABC_permease_BceB-typ"/>
</dbReference>
<dbReference type="EMBL" id="WJQT01000037">
    <property type="protein sequence ID" value="MRJ48541.1"/>
    <property type="molecule type" value="Genomic_DNA"/>
</dbReference>
<evidence type="ECO:0000313" key="8">
    <source>
        <dbReference type="EMBL" id="MRJ48541.1"/>
    </source>
</evidence>
<feature type="transmembrane region" description="Helical" evidence="6">
    <location>
        <begin position="280"/>
        <end position="305"/>
    </location>
</feature>
<feature type="transmembrane region" description="Helical" evidence="6">
    <location>
        <begin position="53"/>
        <end position="75"/>
    </location>
</feature>
<evidence type="ECO:0000256" key="2">
    <source>
        <dbReference type="ARBA" id="ARBA00022475"/>
    </source>
</evidence>
<comment type="subcellular location">
    <subcellularLocation>
        <location evidence="1 6">Cell membrane</location>
        <topology evidence="1 6">Multi-pass membrane protein</topology>
    </subcellularLocation>
</comment>
<dbReference type="InterPro" id="IPR052536">
    <property type="entry name" value="ABC-4_Integral_Memb_Prot"/>
</dbReference>
<dbReference type="PIRSF" id="PIRSF018968">
    <property type="entry name" value="ABC_permease_BceB"/>
    <property type="match status" value="1"/>
</dbReference>
<keyword evidence="5 6" id="KW-0472">Membrane</keyword>
<keyword evidence="2 6" id="KW-1003">Cell membrane</keyword>
<keyword evidence="4 6" id="KW-1133">Transmembrane helix</keyword>
<evidence type="ECO:0000256" key="6">
    <source>
        <dbReference type="PIRNR" id="PIRNR018968"/>
    </source>
</evidence>
<evidence type="ECO:0000259" key="7">
    <source>
        <dbReference type="Pfam" id="PF02687"/>
    </source>
</evidence>
<evidence type="ECO:0000256" key="3">
    <source>
        <dbReference type="ARBA" id="ARBA00022692"/>
    </source>
</evidence>
<feature type="transmembrane region" description="Helical" evidence="6">
    <location>
        <begin position="591"/>
        <end position="614"/>
    </location>
</feature>
<reference evidence="8 9" key="1">
    <citation type="submission" date="2019-11" db="EMBL/GenBank/DDBJ databases">
        <title>Characterisation of Fundicoccus ignavus gen. nov. sp. nov., a novel genus of the family Aerococcaceae from bulk tank milk.</title>
        <authorList>
            <person name="Siebert A."/>
            <person name="Huptas C."/>
            <person name="Wenning M."/>
            <person name="Scherer S."/>
            <person name="Doll E.V."/>
        </authorList>
    </citation>
    <scope>NUCLEOTIDE SEQUENCE [LARGE SCALE GENOMIC DNA]</scope>
    <source>
        <strain evidence="8 9">DSM 109652</strain>
    </source>
</reference>
<gene>
    <name evidence="8" type="ORF">GF867_13400</name>
</gene>
<feature type="domain" description="ABC3 transporter permease C-terminal" evidence="7">
    <location>
        <begin position="61"/>
        <end position="180"/>
    </location>
</feature>
<dbReference type="PANTHER" id="PTHR46795">
    <property type="entry name" value="ABC TRANSPORTER PERMEASE-RELATED-RELATED"/>
    <property type="match status" value="1"/>
</dbReference>
<feature type="transmembrane region" description="Helical" evidence="6">
    <location>
        <begin position="626"/>
        <end position="646"/>
    </location>
</feature>
<evidence type="ECO:0000313" key="9">
    <source>
        <dbReference type="Proteomes" id="UP000440066"/>
    </source>
</evidence>
<proteinExistence type="inferred from homology"/>
<keyword evidence="6" id="KW-0813">Transport</keyword>
<dbReference type="RefSeq" id="WP_153833584.1">
    <property type="nucleotide sequence ID" value="NZ_WJQT01000037.1"/>
</dbReference>
<evidence type="ECO:0000256" key="4">
    <source>
        <dbReference type="ARBA" id="ARBA00022989"/>
    </source>
</evidence>
<keyword evidence="3 6" id="KW-0812">Transmembrane</keyword>
<feature type="transmembrane region" description="Helical" evidence="6">
    <location>
        <begin position="20"/>
        <end position="41"/>
    </location>
</feature>
<feature type="transmembrane region" description="Helical" evidence="6">
    <location>
        <begin position="227"/>
        <end position="250"/>
    </location>
</feature>
<feature type="transmembrane region" description="Helical" evidence="6">
    <location>
        <begin position="197"/>
        <end position="215"/>
    </location>
</feature>
<evidence type="ECO:0000256" key="5">
    <source>
        <dbReference type="ARBA" id="ARBA00023136"/>
    </source>
</evidence>
<feature type="transmembrane region" description="Helical" evidence="6">
    <location>
        <begin position="153"/>
        <end position="176"/>
    </location>
</feature>
<feature type="transmembrane region" description="Helical" evidence="6">
    <location>
        <begin position="110"/>
        <end position="133"/>
    </location>
</feature>
<dbReference type="GO" id="GO:0055085">
    <property type="term" value="P:transmembrane transport"/>
    <property type="evidence" value="ECO:0007669"/>
    <property type="project" value="UniProtKB-UniRule"/>
</dbReference>
<dbReference type="PANTHER" id="PTHR46795:SF3">
    <property type="entry name" value="ABC TRANSPORTER PERMEASE"/>
    <property type="match status" value="1"/>
</dbReference>
<dbReference type="GO" id="GO:0005886">
    <property type="term" value="C:plasma membrane"/>
    <property type="evidence" value="ECO:0007669"/>
    <property type="project" value="UniProtKB-SubCell"/>
</dbReference>